<feature type="region of interest" description="Disordered" evidence="1">
    <location>
        <begin position="1"/>
        <end position="21"/>
    </location>
</feature>
<keyword evidence="2" id="KW-1133">Transmembrane helix</keyword>
<reference evidence="3 4" key="1">
    <citation type="journal article" date="2019" name="Int. J. Syst. Evol. Microbiol.">
        <title>The Global Catalogue of Microorganisms (GCM) 10K type strain sequencing project: providing services to taxonomists for standard genome sequencing and annotation.</title>
        <authorList>
            <consortium name="The Broad Institute Genomics Platform"/>
            <consortium name="The Broad Institute Genome Sequencing Center for Infectious Disease"/>
            <person name="Wu L."/>
            <person name="Ma J."/>
        </authorList>
    </citation>
    <scope>NUCLEOTIDE SEQUENCE [LARGE SCALE GENOMIC DNA]</scope>
    <source>
        <strain evidence="3 4">JCM 16034</strain>
    </source>
</reference>
<evidence type="ECO:0000313" key="3">
    <source>
        <dbReference type="EMBL" id="GAA2199497.1"/>
    </source>
</evidence>
<comment type="caution">
    <text evidence="3">The sequence shown here is derived from an EMBL/GenBank/DDBJ whole genome shotgun (WGS) entry which is preliminary data.</text>
</comment>
<keyword evidence="2" id="KW-0472">Membrane</keyword>
<feature type="transmembrane region" description="Helical" evidence="2">
    <location>
        <begin position="26"/>
        <end position="53"/>
    </location>
</feature>
<feature type="transmembrane region" description="Helical" evidence="2">
    <location>
        <begin position="59"/>
        <end position="80"/>
    </location>
</feature>
<organism evidence="3 4">
    <name type="scientific">Sinomonas flava</name>
    <dbReference type="NCBI Taxonomy" id="496857"/>
    <lineage>
        <taxon>Bacteria</taxon>
        <taxon>Bacillati</taxon>
        <taxon>Actinomycetota</taxon>
        <taxon>Actinomycetes</taxon>
        <taxon>Micrococcales</taxon>
        <taxon>Micrococcaceae</taxon>
        <taxon>Sinomonas</taxon>
    </lineage>
</organism>
<sequence>MEPDETPDPGEDRGTSPDEGRPRREFVGALFALGAFLGGVVLLFVYVLIFFAAGPPRGTVGSVAFIPVGVYLLIAVLLTISRRWMSAGIGMLTGLGIWLAIGGGPCIGGLAGGGGLA</sequence>
<dbReference type="RefSeq" id="WP_344299189.1">
    <property type="nucleotide sequence ID" value="NZ_BAAAQW010000004.1"/>
</dbReference>
<evidence type="ECO:0000256" key="1">
    <source>
        <dbReference type="SAM" id="MobiDB-lite"/>
    </source>
</evidence>
<evidence type="ECO:0000256" key="2">
    <source>
        <dbReference type="SAM" id="Phobius"/>
    </source>
</evidence>
<feature type="transmembrane region" description="Helical" evidence="2">
    <location>
        <begin position="92"/>
        <end position="111"/>
    </location>
</feature>
<evidence type="ECO:0000313" key="4">
    <source>
        <dbReference type="Proteomes" id="UP001500432"/>
    </source>
</evidence>
<accession>A0ABN3BS63</accession>
<dbReference type="EMBL" id="BAAAQW010000004">
    <property type="protein sequence ID" value="GAA2199497.1"/>
    <property type="molecule type" value="Genomic_DNA"/>
</dbReference>
<dbReference type="Proteomes" id="UP001500432">
    <property type="component" value="Unassembled WGS sequence"/>
</dbReference>
<protein>
    <submittedName>
        <fullName evidence="3">Uncharacterized protein</fullName>
    </submittedName>
</protein>
<gene>
    <name evidence="3" type="ORF">GCM10009849_16100</name>
</gene>
<feature type="compositionally biased region" description="Basic and acidic residues" evidence="1">
    <location>
        <begin position="10"/>
        <end position="21"/>
    </location>
</feature>
<proteinExistence type="predicted"/>
<keyword evidence="2" id="KW-0812">Transmembrane</keyword>
<name>A0ABN3BS63_9MICC</name>
<keyword evidence="4" id="KW-1185">Reference proteome</keyword>